<accession>A0AB39HNE4</accession>
<dbReference type="PROSITE" id="PS51725">
    <property type="entry name" value="ABM"/>
    <property type="match status" value="1"/>
</dbReference>
<keyword evidence="2" id="KW-0503">Monooxygenase</keyword>
<organism evidence="2">
    <name type="scientific">Ornithinibacillus sp. 4-3</name>
    <dbReference type="NCBI Taxonomy" id="3231488"/>
    <lineage>
        <taxon>Bacteria</taxon>
        <taxon>Bacillati</taxon>
        <taxon>Bacillota</taxon>
        <taxon>Bacilli</taxon>
        <taxon>Bacillales</taxon>
        <taxon>Bacillaceae</taxon>
        <taxon>Ornithinibacillus</taxon>
    </lineage>
</organism>
<name>A0AB39HNE4_9BACI</name>
<dbReference type="EMBL" id="CP162599">
    <property type="protein sequence ID" value="XDK32209.1"/>
    <property type="molecule type" value="Genomic_DNA"/>
</dbReference>
<reference evidence="2" key="1">
    <citation type="submission" date="2024-07" db="EMBL/GenBank/DDBJ databases">
        <title>Halotolerant mesophilic bacterium Ornithinibacillus sp. 4-3, sp. nov., isolated from soil.</title>
        <authorList>
            <person name="Sidarenka A.V."/>
            <person name="Guliayeva D.E."/>
            <person name="Leanovich S.I."/>
            <person name="Hileuskaya K.S."/>
            <person name="Akhremchuk A.E."/>
            <person name="Sikolenko M.A."/>
            <person name="Valentovich L.N."/>
        </authorList>
    </citation>
    <scope>NUCLEOTIDE SEQUENCE</scope>
    <source>
        <strain evidence="2">4-3</strain>
    </source>
</reference>
<dbReference type="EC" id="1.14.-.-" evidence="2"/>
<sequence>MVIVLFEVILNEGRKEDYLQIASELKEHLEKSPGFIRAERFSSIVEERKLLSMSVWENEEAVQKWRNLEVHRYSQASGRDAIFESYRITVTKTIRSYTEKDRQEAPTDSNQYFEV</sequence>
<dbReference type="InterPro" id="IPR052936">
    <property type="entry name" value="Jasmonate_Hydroxylase-like"/>
</dbReference>
<dbReference type="Gene3D" id="3.30.70.100">
    <property type="match status" value="1"/>
</dbReference>
<evidence type="ECO:0000259" key="1">
    <source>
        <dbReference type="PROSITE" id="PS51725"/>
    </source>
</evidence>
<evidence type="ECO:0000313" key="2">
    <source>
        <dbReference type="EMBL" id="XDK32209.1"/>
    </source>
</evidence>
<dbReference type="AlphaFoldDB" id="A0AB39HNE4"/>
<proteinExistence type="predicted"/>
<gene>
    <name evidence="2" type="ORF">AB4Y30_14490</name>
</gene>
<keyword evidence="2" id="KW-0560">Oxidoreductase</keyword>
<protein>
    <submittedName>
        <fullName evidence="2">Antibiotic biosynthesis monooxygenase</fullName>
        <ecNumber evidence="2">1.14.-.-</ecNumber>
    </submittedName>
</protein>
<dbReference type="PANTHER" id="PTHR37811">
    <property type="entry name" value="BLL5343 PROTEIN"/>
    <property type="match status" value="1"/>
</dbReference>
<dbReference type="InterPro" id="IPR011008">
    <property type="entry name" value="Dimeric_a/b-barrel"/>
</dbReference>
<dbReference type="GO" id="GO:0004497">
    <property type="term" value="F:monooxygenase activity"/>
    <property type="evidence" value="ECO:0007669"/>
    <property type="project" value="UniProtKB-KW"/>
</dbReference>
<feature type="domain" description="ABM" evidence="1">
    <location>
        <begin position="2"/>
        <end position="90"/>
    </location>
</feature>
<dbReference type="SUPFAM" id="SSF54909">
    <property type="entry name" value="Dimeric alpha+beta barrel"/>
    <property type="match status" value="1"/>
</dbReference>
<dbReference type="RefSeq" id="WP_368652930.1">
    <property type="nucleotide sequence ID" value="NZ_CP162599.1"/>
</dbReference>
<dbReference type="PANTHER" id="PTHR37811:SF2">
    <property type="entry name" value="ABM DOMAIN-CONTAINING PROTEIN"/>
    <property type="match status" value="1"/>
</dbReference>
<dbReference type="InterPro" id="IPR007138">
    <property type="entry name" value="ABM_dom"/>
</dbReference>
<dbReference type="Pfam" id="PF03992">
    <property type="entry name" value="ABM"/>
    <property type="match status" value="1"/>
</dbReference>